<dbReference type="PROSITE" id="PS50297">
    <property type="entry name" value="ANK_REP_REGION"/>
    <property type="match status" value="2"/>
</dbReference>
<dbReference type="Proteomes" id="UP000215902">
    <property type="component" value="Unassembled WGS sequence"/>
</dbReference>
<gene>
    <name evidence="5" type="ORF">BOX15_Mlig030174g2</name>
</gene>
<dbReference type="STRING" id="282301.A0A267F2S6"/>
<evidence type="ECO:0000256" key="4">
    <source>
        <dbReference type="SAM" id="MobiDB-lite"/>
    </source>
</evidence>
<feature type="region of interest" description="Disordered" evidence="4">
    <location>
        <begin position="54"/>
        <end position="98"/>
    </location>
</feature>
<evidence type="ECO:0000256" key="2">
    <source>
        <dbReference type="ARBA" id="ARBA00023043"/>
    </source>
</evidence>
<dbReference type="EMBL" id="NIVC01001427">
    <property type="protein sequence ID" value="PAA68058.1"/>
    <property type="molecule type" value="Genomic_DNA"/>
</dbReference>
<keyword evidence="2 3" id="KW-0040">ANK repeat</keyword>
<evidence type="ECO:0000313" key="5">
    <source>
        <dbReference type="EMBL" id="PAA68058.1"/>
    </source>
</evidence>
<dbReference type="InterPro" id="IPR036770">
    <property type="entry name" value="Ankyrin_rpt-contain_sf"/>
</dbReference>
<evidence type="ECO:0000313" key="6">
    <source>
        <dbReference type="Proteomes" id="UP000215902"/>
    </source>
</evidence>
<feature type="non-terminal residue" evidence="5">
    <location>
        <position position="1"/>
    </location>
</feature>
<evidence type="ECO:0000256" key="3">
    <source>
        <dbReference type="PROSITE-ProRule" id="PRU00023"/>
    </source>
</evidence>
<keyword evidence="6" id="KW-1185">Reference proteome</keyword>
<dbReference type="AlphaFoldDB" id="A0A267F2S6"/>
<dbReference type="SUPFAM" id="SSF48403">
    <property type="entry name" value="Ankyrin repeat"/>
    <property type="match status" value="1"/>
</dbReference>
<dbReference type="InterPro" id="IPR002110">
    <property type="entry name" value="Ankyrin_rpt"/>
</dbReference>
<dbReference type="Pfam" id="PF12796">
    <property type="entry name" value="Ank_2"/>
    <property type="match status" value="1"/>
</dbReference>
<dbReference type="SMART" id="SM00248">
    <property type="entry name" value="ANK"/>
    <property type="match status" value="3"/>
</dbReference>
<proteinExistence type="predicted"/>
<accession>A0A267F2S6</accession>
<dbReference type="PANTHER" id="PTHR24161">
    <property type="entry name" value="ANK_REP_REGION DOMAIN-CONTAINING PROTEIN-RELATED"/>
    <property type="match status" value="1"/>
</dbReference>
<dbReference type="Gene3D" id="1.25.40.20">
    <property type="entry name" value="Ankyrin repeat-containing domain"/>
    <property type="match status" value="1"/>
</dbReference>
<organism evidence="5 6">
    <name type="scientific">Macrostomum lignano</name>
    <dbReference type="NCBI Taxonomy" id="282301"/>
    <lineage>
        <taxon>Eukaryota</taxon>
        <taxon>Metazoa</taxon>
        <taxon>Spiralia</taxon>
        <taxon>Lophotrochozoa</taxon>
        <taxon>Platyhelminthes</taxon>
        <taxon>Rhabditophora</taxon>
        <taxon>Macrostomorpha</taxon>
        <taxon>Macrostomida</taxon>
        <taxon>Macrostomidae</taxon>
        <taxon>Macrostomum</taxon>
    </lineage>
</organism>
<feature type="repeat" description="ANK" evidence="3">
    <location>
        <begin position="153"/>
        <end position="185"/>
    </location>
</feature>
<sequence length="288" mass="31425">APLDLGCLPAAAAASDGGCSGCPPPSTAAAHGRWWRWHKGSSQLPAASMGPVFHFGMMQPPHHQQQLQTQQTPPLPHQPVSQAQQQQQPPQKGRSPNKISTVLTNVQRRNIQTTAQFEVRELTLHQLAAQGELNLLQERMNRPGLDLDQQDQKGFSPLLWACANGQTPTVELLLYKGASLNLTADNGESGLLLAACYGHADIVEHLLRAGADVNQSDELYNTALMYSAYNNHSDCVAKLLRWGADLYAENADRLNAYALCTRKGPGRPSWLLRSTCCGCSPPRCSDFR</sequence>
<comment type="caution">
    <text evidence="5">The sequence shown here is derived from an EMBL/GenBank/DDBJ whole genome shotgun (WGS) entry which is preliminary data.</text>
</comment>
<dbReference type="PROSITE" id="PS50088">
    <property type="entry name" value="ANK_REPEAT"/>
    <property type="match status" value="2"/>
</dbReference>
<dbReference type="OrthoDB" id="9977361at2759"/>
<name>A0A267F2S6_9PLAT</name>
<feature type="repeat" description="ANK" evidence="3">
    <location>
        <begin position="186"/>
        <end position="218"/>
    </location>
</feature>
<reference evidence="5 6" key="1">
    <citation type="submission" date="2017-06" db="EMBL/GenBank/DDBJ databases">
        <title>A platform for efficient transgenesis in Macrostomum lignano, a flatworm model organism for stem cell research.</title>
        <authorList>
            <person name="Berezikov E."/>
        </authorList>
    </citation>
    <scope>NUCLEOTIDE SEQUENCE [LARGE SCALE GENOMIC DNA]</scope>
    <source>
        <strain evidence="5">DV1</strain>
        <tissue evidence="5">Whole organism</tissue>
    </source>
</reference>
<evidence type="ECO:0000256" key="1">
    <source>
        <dbReference type="ARBA" id="ARBA00022737"/>
    </source>
</evidence>
<dbReference type="PANTHER" id="PTHR24161:SF85">
    <property type="entry name" value="PALMITOYLTRANSFERASE HIP14"/>
    <property type="match status" value="1"/>
</dbReference>
<feature type="compositionally biased region" description="Low complexity" evidence="4">
    <location>
        <begin position="59"/>
        <end position="91"/>
    </location>
</feature>
<keyword evidence="1" id="KW-0677">Repeat</keyword>
<dbReference type="Pfam" id="PF00023">
    <property type="entry name" value="Ank"/>
    <property type="match status" value="1"/>
</dbReference>
<protein>
    <submittedName>
        <fullName evidence="5">Uncharacterized protein</fullName>
    </submittedName>
</protein>